<comment type="caution">
    <text evidence="2">The sequence shown here is derived from an EMBL/GenBank/DDBJ whole genome shotgun (WGS) entry which is preliminary data.</text>
</comment>
<organism evidence="2 3">
    <name type="scientific">Candidatus Uhrbacteria bacterium RIFCSPHIGHO2_02_FULL_53_13</name>
    <dbReference type="NCBI Taxonomy" id="1802389"/>
    <lineage>
        <taxon>Bacteria</taxon>
        <taxon>Candidatus Uhriibacteriota</taxon>
    </lineage>
</organism>
<dbReference type="GO" id="GO:0016051">
    <property type="term" value="P:carbohydrate biosynthetic process"/>
    <property type="evidence" value="ECO:0007669"/>
    <property type="project" value="InterPro"/>
</dbReference>
<dbReference type="PANTHER" id="PTHR42966:SF1">
    <property type="entry name" value="SIALIC ACID SYNTHASE"/>
    <property type="match status" value="1"/>
</dbReference>
<dbReference type="STRING" id="1802389.A3C17_03350"/>
<evidence type="ECO:0000313" key="3">
    <source>
        <dbReference type="Proteomes" id="UP000177097"/>
    </source>
</evidence>
<dbReference type="InterPro" id="IPR006190">
    <property type="entry name" value="SAF_AFP_Neu5Ac"/>
</dbReference>
<dbReference type="AlphaFoldDB" id="A0A1F7TX60"/>
<reference evidence="2 3" key="1">
    <citation type="journal article" date="2016" name="Nat. Commun.">
        <title>Thousands of microbial genomes shed light on interconnected biogeochemical processes in an aquifer system.</title>
        <authorList>
            <person name="Anantharaman K."/>
            <person name="Brown C.T."/>
            <person name="Hug L.A."/>
            <person name="Sharon I."/>
            <person name="Castelle C.J."/>
            <person name="Probst A.J."/>
            <person name="Thomas B.C."/>
            <person name="Singh A."/>
            <person name="Wilkins M.J."/>
            <person name="Karaoz U."/>
            <person name="Brodie E.L."/>
            <person name="Williams K.H."/>
            <person name="Hubbard S.S."/>
            <person name="Banfield J.F."/>
        </authorList>
    </citation>
    <scope>NUCLEOTIDE SEQUENCE [LARGE SCALE GENOMIC DNA]</scope>
</reference>
<dbReference type="InterPro" id="IPR013974">
    <property type="entry name" value="SAF"/>
</dbReference>
<dbReference type="EMBL" id="MGDX01000028">
    <property type="protein sequence ID" value="OGL70609.1"/>
    <property type="molecule type" value="Genomic_DNA"/>
</dbReference>
<dbReference type="GO" id="GO:0047444">
    <property type="term" value="F:N-acylneuraminate-9-phosphate synthase activity"/>
    <property type="evidence" value="ECO:0007669"/>
    <property type="project" value="TreeGrafter"/>
</dbReference>
<dbReference type="InterPro" id="IPR013132">
    <property type="entry name" value="PseI/NeuA/B-like_N"/>
</dbReference>
<dbReference type="Pfam" id="PF08666">
    <property type="entry name" value="SAF"/>
    <property type="match status" value="1"/>
</dbReference>
<evidence type="ECO:0000259" key="1">
    <source>
        <dbReference type="PROSITE" id="PS50844"/>
    </source>
</evidence>
<dbReference type="Pfam" id="PF03102">
    <property type="entry name" value="NeuB"/>
    <property type="match status" value="1"/>
</dbReference>
<dbReference type="InterPro" id="IPR036732">
    <property type="entry name" value="AFP_Neu5c_C_sf"/>
</dbReference>
<accession>A0A1F7TX60</accession>
<gene>
    <name evidence="2" type="ORF">A3C17_03350</name>
</gene>
<dbReference type="InterPro" id="IPR013785">
    <property type="entry name" value="Aldolase_TIM"/>
</dbReference>
<dbReference type="Proteomes" id="UP000177097">
    <property type="component" value="Unassembled WGS sequence"/>
</dbReference>
<feature type="domain" description="AFP-like" evidence="1">
    <location>
        <begin position="276"/>
        <end position="332"/>
    </location>
</feature>
<dbReference type="Gene3D" id="3.90.1210.10">
    <property type="entry name" value="Antifreeze-like/N-acetylneuraminic acid synthase C-terminal domain"/>
    <property type="match status" value="1"/>
</dbReference>
<protein>
    <recommendedName>
        <fullName evidence="1">AFP-like domain-containing protein</fullName>
    </recommendedName>
</protein>
<dbReference type="PROSITE" id="PS50844">
    <property type="entry name" value="AFP_LIKE"/>
    <property type="match status" value="1"/>
</dbReference>
<dbReference type="Gene3D" id="3.20.20.70">
    <property type="entry name" value="Aldolase class I"/>
    <property type="match status" value="1"/>
</dbReference>
<dbReference type="PANTHER" id="PTHR42966">
    <property type="entry name" value="N-ACETYLNEURAMINATE SYNTHASE"/>
    <property type="match status" value="1"/>
</dbReference>
<dbReference type="SUPFAM" id="SSF51569">
    <property type="entry name" value="Aldolase"/>
    <property type="match status" value="1"/>
</dbReference>
<name>A0A1F7TX60_9BACT</name>
<dbReference type="InterPro" id="IPR051690">
    <property type="entry name" value="PseI-like"/>
</dbReference>
<dbReference type="CDD" id="cd11615">
    <property type="entry name" value="SAF_NeuB_like"/>
    <property type="match status" value="1"/>
</dbReference>
<sequence length="332" mass="35445">MIQGKQVGPNQPAFLIGEMGINHNGDVKLAICLVEEAARAGVDAVKIQLVDAAKDYTKGSTSYETFKAVSLTLDEWKRVATCARSNGVAMFASFARAEMIGVSRDLGFPAVKISSGNLTNYPLLKAVGASGLPVIVSTGMSSLEEVRSSVMYLEAQGAKDIAVLHCTSLYPAPLSSVNLRAICTMMEAFPRQVIGWSDHTEGIALAPAAVALGAVVLEKHYTVDKSLPGPEHGFSVTIDELTAWVQSVRAMEVALGTGVKAPDTNELPLRTKLRRTLMAAQDLTKGDVLKPEDLVAMRADVEGIGAECYESLLGRVIQKDMRAGEPMTEHTL</sequence>
<proteinExistence type="predicted"/>
<evidence type="ECO:0000313" key="2">
    <source>
        <dbReference type="EMBL" id="OGL70609.1"/>
    </source>
</evidence>
<dbReference type="InterPro" id="IPR057736">
    <property type="entry name" value="SAF_PseI/NeuA/NeuB"/>
</dbReference>
<dbReference type="SUPFAM" id="SSF51269">
    <property type="entry name" value="AFP III-like domain"/>
    <property type="match status" value="1"/>
</dbReference>